<keyword evidence="2" id="KW-0472">Membrane</keyword>
<comment type="caution">
    <text evidence="4">The sequence shown here is derived from an EMBL/GenBank/DDBJ whole genome shotgun (WGS) entry which is preliminary data.</text>
</comment>
<keyword evidence="5" id="KW-1185">Reference proteome</keyword>
<dbReference type="AlphaFoldDB" id="A0A8H7AS81"/>
<gene>
    <name evidence="4" type="ORF">GJ744_000018</name>
</gene>
<name>A0A8H7AS81_9EURO</name>
<evidence type="ECO:0000313" key="4">
    <source>
        <dbReference type="EMBL" id="KAF7514248.1"/>
    </source>
</evidence>
<protein>
    <recommendedName>
        <fullName evidence="6">Mid2 domain-containing protein</fullName>
    </recommendedName>
</protein>
<evidence type="ECO:0000313" key="5">
    <source>
        <dbReference type="Proteomes" id="UP000606974"/>
    </source>
</evidence>
<keyword evidence="3" id="KW-0732">Signal</keyword>
<organism evidence="4 5">
    <name type="scientific">Endocarpon pusillum</name>
    <dbReference type="NCBI Taxonomy" id="364733"/>
    <lineage>
        <taxon>Eukaryota</taxon>
        <taxon>Fungi</taxon>
        <taxon>Dikarya</taxon>
        <taxon>Ascomycota</taxon>
        <taxon>Pezizomycotina</taxon>
        <taxon>Eurotiomycetes</taxon>
        <taxon>Chaetothyriomycetidae</taxon>
        <taxon>Verrucariales</taxon>
        <taxon>Verrucariaceae</taxon>
        <taxon>Endocarpon</taxon>
    </lineage>
</organism>
<dbReference type="Proteomes" id="UP000606974">
    <property type="component" value="Unassembled WGS sequence"/>
</dbReference>
<feature type="region of interest" description="Disordered" evidence="1">
    <location>
        <begin position="186"/>
        <end position="209"/>
    </location>
</feature>
<accession>A0A8H7AS81</accession>
<dbReference type="OrthoDB" id="6515930at2759"/>
<evidence type="ECO:0000256" key="1">
    <source>
        <dbReference type="SAM" id="MobiDB-lite"/>
    </source>
</evidence>
<keyword evidence="2" id="KW-0812">Transmembrane</keyword>
<evidence type="ECO:0000256" key="3">
    <source>
        <dbReference type="SAM" id="SignalP"/>
    </source>
</evidence>
<proteinExistence type="predicted"/>
<dbReference type="EMBL" id="JAACFV010000001">
    <property type="protein sequence ID" value="KAF7514248.1"/>
    <property type="molecule type" value="Genomic_DNA"/>
</dbReference>
<feature type="chain" id="PRO_5034537171" description="Mid2 domain-containing protein" evidence="3">
    <location>
        <begin position="17"/>
        <end position="259"/>
    </location>
</feature>
<keyword evidence="2" id="KW-1133">Transmembrane helix</keyword>
<evidence type="ECO:0000256" key="2">
    <source>
        <dbReference type="SAM" id="Phobius"/>
    </source>
</evidence>
<evidence type="ECO:0008006" key="6">
    <source>
        <dbReference type="Google" id="ProtNLM"/>
    </source>
</evidence>
<reference evidence="4" key="1">
    <citation type="submission" date="2020-02" db="EMBL/GenBank/DDBJ databases">
        <authorList>
            <person name="Palmer J.M."/>
        </authorList>
    </citation>
    <scope>NUCLEOTIDE SEQUENCE</scope>
    <source>
        <strain evidence="4">EPUS1.4</strain>
        <tissue evidence="4">Thallus</tissue>
    </source>
</reference>
<sequence>MAPIFVLVTFLPLVIMANFNPRATVTCPGGQTICGSRCIPATSNCCSDGSQCENGGTCYTKDDGTIACCIPSHTCAAALGSSVNAPPVPICSGETPLVCHNQCIGIESTCCPQGGTCSGGGTCYTEEDGVDSCCIPGKSCVASGGLTVIVAPTGPVDPSTVTKTATATMTTVASTLAPSLGETSFSTATASSSTPAAAPSQTKTTPTTSNDSLKIGIGVGLGLGIPLIILVGVAALWYQKRRRRTLIPTSETYIVHEVQ</sequence>
<feature type="transmembrane region" description="Helical" evidence="2">
    <location>
        <begin position="215"/>
        <end position="238"/>
    </location>
</feature>
<feature type="signal peptide" evidence="3">
    <location>
        <begin position="1"/>
        <end position="16"/>
    </location>
</feature>